<feature type="compositionally biased region" description="Basic residues" evidence="6">
    <location>
        <begin position="642"/>
        <end position="654"/>
    </location>
</feature>
<dbReference type="SMART" id="SM00129">
    <property type="entry name" value="KISc"/>
    <property type="match status" value="1"/>
</dbReference>
<evidence type="ECO:0000256" key="4">
    <source>
        <dbReference type="PROSITE-ProRule" id="PRU00339"/>
    </source>
</evidence>
<dbReference type="PROSITE" id="PS50067">
    <property type="entry name" value="KINESIN_MOTOR_2"/>
    <property type="match status" value="1"/>
</dbReference>
<proteinExistence type="inferred from homology"/>
<dbReference type="PANTHER" id="PTHR47969:SF9">
    <property type="entry name" value="KINESIN-LIKE PROTEIN"/>
    <property type="match status" value="1"/>
</dbReference>
<feature type="compositionally biased region" description="Basic and acidic residues" evidence="6">
    <location>
        <begin position="793"/>
        <end position="807"/>
    </location>
</feature>
<feature type="compositionally biased region" description="Pro residues" evidence="6">
    <location>
        <begin position="380"/>
        <end position="394"/>
    </location>
</feature>
<dbReference type="GO" id="GO:0051231">
    <property type="term" value="P:spindle elongation"/>
    <property type="evidence" value="ECO:0007669"/>
    <property type="project" value="TreeGrafter"/>
</dbReference>
<accession>A0A9P3LLN5</accession>
<dbReference type="InterPro" id="IPR019821">
    <property type="entry name" value="Kinesin_motor_CS"/>
</dbReference>
<dbReference type="GO" id="GO:0005874">
    <property type="term" value="C:microtubule"/>
    <property type="evidence" value="ECO:0007669"/>
    <property type="project" value="UniProtKB-KW"/>
</dbReference>
<dbReference type="OrthoDB" id="3176171at2759"/>
<keyword evidence="4" id="KW-0802">TPR repeat</keyword>
<feature type="region of interest" description="Disordered" evidence="6">
    <location>
        <begin position="711"/>
        <end position="840"/>
    </location>
</feature>
<feature type="compositionally biased region" description="Low complexity" evidence="6">
    <location>
        <begin position="411"/>
        <end position="438"/>
    </location>
</feature>
<dbReference type="GO" id="GO:0005875">
    <property type="term" value="C:microtubule associated complex"/>
    <property type="evidence" value="ECO:0007669"/>
    <property type="project" value="TreeGrafter"/>
</dbReference>
<name>A0A9P3LLN5_9APHY</name>
<dbReference type="GO" id="GO:0007052">
    <property type="term" value="P:mitotic spindle organization"/>
    <property type="evidence" value="ECO:0007669"/>
    <property type="project" value="TreeGrafter"/>
</dbReference>
<dbReference type="GO" id="GO:0003777">
    <property type="term" value="F:microtubule motor activity"/>
    <property type="evidence" value="ECO:0007669"/>
    <property type="project" value="InterPro"/>
</dbReference>
<dbReference type="InterPro" id="IPR036961">
    <property type="entry name" value="Kinesin_motor_dom_sf"/>
</dbReference>
<comment type="similarity">
    <text evidence="3 5">Belongs to the TRAFAC class myosin-kinesin ATPase superfamily. Kinesin family.</text>
</comment>
<feature type="region of interest" description="Disordered" evidence="6">
    <location>
        <begin position="368"/>
        <end position="466"/>
    </location>
</feature>
<feature type="compositionally biased region" description="Low complexity" evidence="6">
    <location>
        <begin position="719"/>
        <end position="747"/>
    </location>
</feature>
<evidence type="ECO:0000313" key="9">
    <source>
        <dbReference type="Proteomes" id="UP000703269"/>
    </source>
</evidence>
<evidence type="ECO:0000256" key="6">
    <source>
        <dbReference type="SAM" id="MobiDB-lite"/>
    </source>
</evidence>
<evidence type="ECO:0000313" key="8">
    <source>
        <dbReference type="EMBL" id="GJE99565.1"/>
    </source>
</evidence>
<protein>
    <recommendedName>
        <fullName evidence="5">Kinesin-like protein</fullName>
    </recommendedName>
</protein>
<keyword evidence="5" id="KW-0493">Microtubule</keyword>
<keyword evidence="3 5" id="KW-0505">Motor protein</keyword>
<feature type="repeat" description="TPR" evidence="4">
    <location>
        <begin position="584"/>
        <end position="617"/>
    </location>
</feature>
<evidence type="ECO:0000256" key="5">
    <source>
        <dbReference type="RuleBase" id="RU000394"/>
    </source>
</evidence>
<feature type="region of interest" description="Disordered" evidence="6">
    <location>
        <begin position="637"/>
        <end position="699"/>
    </location>
</feature>
<dbReference type="InterPro" id="IPR027640">
    <property type="entry name" value="Kinesin-like_fam"/>
</dbReference>
<dbReference type="InterPro" id="IPR001752">
    <property type="entry name" value="Kinesin_motor_dom"/>
</dbReference>
<dbReference type="GO" id="GO:0008017">
    <property type="term" value="F:microtubule binding"/>
    <property type="evidence" value="ECO:0007669"/>
    <property type="project" value="InterPro"/>
</dbReference>
<dbReference type="PROSITE" id="PS00411">
    <property type="entry name" value="KINESIN_MOTOR_1"/>
    <property type="match status" value="1"/>
</dbReference>
<reference evidence="8 9" key="1">
    <citation type="submission" date="2021-08" db="EMBL/GenBank/DDBJ databases">
        <title>Draft Genome Sequence of Phanerochaete sordida strain YK-624.</title>
        <authorList>
            <person name="Mori T."/>
            <person name="Dohra H."/>
            <person name="Suzuki T."/>
            <person name="Kawagishi H."/>
            <person name="Hirai H."/>
        </authorList>
    </citation>
    <scope>NUCLEOTIDE SEQUENCE [LARGE SCALE GENOMIC DNA]</scope>
    <source>
        <strain evidence="8 9">YK-624</strain>
    </source>
</reference>
<dbReference type="Gene3D" id="3.40.850.10">
    <property type="entry name" value="Kinesin motor domain"/>
    <property type="match status" value="1"/>
</dbReference>
<evidence type="ECO:0000256" key="2">
    <source>
        <dbReference type="ARBA" id="ARBA00022840"/>
    </source>
</evidence>
<evidence type="ECO:0000256" key="1">
    <source>
        <dbReference type="ARBA" id="ARBA00022741"/>
    </source>
</evidence>
<gene>
    <name evidence="8" type="ORF">PsYK624_158320</name>
</gene>
<dbReference type="AlphaFoldDB" id="A0A9P3LLN5"/>
<feature type="compositionally biased region" description="Basic and acidic residues" evidence="6">
    <location>
        <begin position="368"/>
        <end position="379"/>
    </location>
</feature>
<keyword evidence="2 3" id="KW-0067">ATP-binding</keyword>
<sequence length="840" mass="91805">MARDATEQLNQPETTTSFSSPAFPPPPASSPALGCRPMANTYKIKIAARLRPPIPGELVDDGVQVEHRDDGTSSISVPNPRDLTQVFKFPFTSCYDPAAGQEEIFENDVRPLIDIVYNGVTVTVFAYGVTSSGKTHTMQGSRSEPGIIPRAVEALFDRQSGLRRYRSELAVSYMEIYKDEVYDLLVNRDNAPKLPVRENDRGQVFVANLSAIPIDSMAEFERIYSQASKNRSVASTNLNRASSRSHAILTVTVTLTDPTENKTLSGKLNLVDLAGSENNKMTGNDPSRMAESSAINKSLSTLGQVVHALNKGHSRIPYRNSKLTRLLQDALGGSSVGLLICNLAPGTKFRQDTLNTLNFAVHTKNVENKPVVNEKDNKPIPKPHFAAPPPPPPKLVAAVLPLPSSSSHGGRPSLVSVPPSRSSSSSSSSSSRVPRPSVGGFGMSSRLSQLMQPPPPPQAKTYTLTDKEIDERIARAVEAEVARRLAEHAIERAREEEVRREEEVALRLAEELAKRDVKRKGKAPVPQHESLPSGTLTPLMRREEDVSGDEFKKRLEELEQKFEHSSREVQMVDVLSPVSRKRTGRAYVSLARTHSEKGNLQLALELYRKAETYVPDNIKLKERIIEIEWAVKNGRALEPSPKRPKKSKSRKTKDSKHSSQTSITSEESARPSLKGESTHTSLHDAHATVGDPSTSSRQEVAVFSGSFSGLLPLSPPKPARSASPSLPLSPTRATRPTSASATSTPTSHCPKTAASLAATNASELKEKENVRLDLTSDAEDDEGLVHVGSPPKRAIDEMQGDVRETPPRHKKAAKVAPVDETDAGDGPWEQWQPFELGKRR</sequence>
<dbReference type="CDD" id="cd00106">
    <property type="entry name" value="KISc"/>
    <property type="match status" value="1"/>
</dbReference>
<dbReference type="PRINTS" id="PR00380">
    <property type="entry name" value="KINESINHEAVY"/>
</dbReference>
<keyword evidence="9" id="KW-1185">Reference proteome</keyword>
<dbReference type="EMBL" id="BPQB01000113">
    <property type="protein sequence ID" value="GJE99565.1"/>
    <property type="molecule type" value="Genomic_DNA"/>
</dbReference>
<dbReference type="PROSITE" id="PS50005">
    <property type="entry name" value="TPR"/>
    <property type="match status" value="1"/>
</dbReference>
<evidence type="ECO:0000256" key="3">
    <source>
        <dbReference type="PROSITE-ProRule" id="PRU00283"/>
    </source>
</evidence>
<keyword evidence="1 3" id="KW-0547">Nucleotide-binding</keyword>
<evidence type="ECO:0000259" key="7">
    <source>
        <dbReference type="PROSITE" id="PS50067"/>
    </source>
</evidence>
<dbReference type="Proteomes" id="UP000703269">
    <property type="component" value="Unassembled WGS sequence"/>
</dbReference>
<dbReference type="InterPro" id="IPR019734">
    <property type="entry name" value="TPR_rpt"/>
</dbReference>
<dbReference type="PANTHER" id="PTHR47969">
    <property type="entry name" value="CHROMOSOME-ASSOCIATED KINESIN KIF4A-RELATED"/>
    <property type="match status" value="1"/>
</dbReference>
<dbReference type="Pfam" id="PF00225">
    <property type="entry name" value="Kinesin"/>
    <property type="match status" value="1"/>
</dbReference>
<feature type="domain" description="Kinesin motor" evidence="7">
    <location>
        <begin position="43"/>
        <end position="366"/>
    </location>
</feature>
<dbReference type="SUPFAM" id="SSF52540">
    <property type="entry name" value="P-loop containing nucleoside triphosphate hydrolases"/>
    <property type="match status" value="1"/>
</dbReference>
<organism evidence="8 9">
    <name type="scientific">Phanerochaete sordida</name>
    <dbReference type="NCBI Taxonomy" id="48140"/>
    <lineage>
        <taxon>Eukaryota</taxon>
        <taxon>Fungi</taxon>
        <taxon>Dikarya</taxon>
        <taxon>Basidiomycota</taxon>
        <taxon>Agaricomycotina</taxon>
        <taxon>Agaricomycetes</taxon>
        <taxon>Polyporales</taxon>
        <taxon>Phanerochaetaceae</taxon>
        <taxon>Phanerochaete</taxon>
    </lineage>
</organism>
<feature type="binding site" evidence="3">
    <location>
        <begin position="128"/>
        <end position="135"/>
    </location>
    <ligand>
        <name>ATP</name>
        <dbReference type="ChEBI" id="CHEBI:30616"/>
    </ligand>
</feature>
<dbReference type="InterPro" id="IPR027417">
    <property type="entry name" value="P-loop_NTPase"/>
</dbReference>
<feature type="region of interest" description="Disordered" evidence="6">
    <location>
        <begin position="1"/>
        <end position="34"/>
    </location>
</feature>
<dbReference type="GO" id="GO:0005524">
    <property type="term" value="F:ATP binding"/>
    <property type="evidence" value="ECO:0007669"/>
    <property type="project" value="UniProtKB-UniRule"/>
</dbReference>
<comment type="caution">
    <text evidence="8">The sequence shown here is derived from an EMBL/GenBank/DDBJ whole genome shotgun (WGS) entry which is preliminary data.</text>
</comment>
<dbReference type="GO" id="GO:0007018">
    <property type="term" value="P:microtubule-based movement"/>
    <property type="evidence" value="ECO:0007669"/>
    <property type="project" value="InterPro"/>
</dbReference>